<dbReference type="EMBL" id="JBCAWK010000003">
    <property type="protein sequence ID" value="KAK8864671.1"/>
    <property type="molecule type" value="Genomic_DNA"/>
</dbReference>
<keyword evidence="3" id="KW-1185">Reference proteome</keyword>
<reference evidence="2 3" key="1">
    <citation type="journal article" date="2024" name="bioRxiv">
        <title>Comparative genomics of Cryptococcus and Kwoniella reveals pathogenesis evolution and contrasting karyotype dynamics via intercentromeric recombination or chromosome fusion.</title>
        <authorList>
            <person name="Coelho M.A."/>
            <person name="David-Palma M."/>
            <person name="Shea T."/>
            <person name="Bowers K."/>
            <person name="McGinley-Smith S."/>
            <person name="Mohammad A.W."/>
            <person name="Gnirke A."/>
            <person name="Yurkov A.M."/>
            <person name="Nowrousian M."/>
            <person name="Sun S."/>
            <person name="Cuomo C.A."/>
            <person name="Heitman J."/>
        </authorList>
    </citation>
    <scope>NUCLEOTIDE SEQUENCE [LARGE SCALE GENOMIC DNA]</scope>
    <source>
        <strain evidence="2 3">CBS 13917</strain>
    </source>
</reference>
<feature type="region of interest" description="Disordered" evidence="1">
    <location>
        <begin position="212"/>
        <end position="240"/>
    </location>
</feature>
<proteinExistence type="predicted"/>
<dbReference type="GO" id="GO:1902660">
    <property type="term" value="P:negative regulation of glucose mediated signaling pathway"/>
    <property type="evidence" value="ECO:0007669"/>
    <property type="project" value="TreeGrafter"/>
</dbReference>
<dbReference type="KEGG" id="kne:92179181"/>
<gene>
    <name evidence="2" type="ORF">IAR55_001922</name>
</gene>
<dbReference type="SUPFAM" id="SSF56281">
    <property type="entry name" value="Metallo-hydrolase/oxidoreductase"/>
    <property type="match status" value="1"/>
</dbReference>
<accession>A0AAW0Z3M9</accession>
<dbReference type="GeneID" id="92179181"/>
<feature type="region of interest" description="Disordered" evidence="1">
    <location>
        <begin position="1"/>
        <end position="41"/>
    </location>
</feature>
<dbReference type="GO" id="GO:0006198">
    <property type="term" value="P:cAMP catabolic process"/>
    <property type="evidence" value="ECO:0007669"/>
    <property type="project" value="InterPro"/>
</dbReference>
<evidence type="ECO:0000256" key="1">
    <source>
        <dbReference type="SAM" id="MobiDB-lite"/>
    </source>
</evidence>
<dbReference type="Proteomes" id="UP001388673">
    <property type="component" value="Unassembled WGS sequence"/>
</dbReference>
<comment type="caution">
    <text evidence="2">The sequence shown here is derived from an EMBL/GenBank/DDBJ whole genome shotgun (WGS) entry which is preliminary data.</text>
</comment>
<dbReference type="GO" id="GO:0004115">
    <property type="term" value="F:3',5'-cyclic-AMP phosphodiesterase activity"/>
    <property type="evidence" value="ECO:0007669"/>
    <property type="project" value="InterPro"/>
</dbReference>
<dbReference type="InterPro" id="IPR000396">
    <property type="entry name" value="Pdiesterase2"/>
</dbReference>
<dbReference type="Pfam" id="PF02112">
    <property type="entry name" value="PDEase_II"/>
    <property type="match status" value="2"/>
</dbReference>
<dbReference type="PANTHER" id="PTHR28283">
    <property type="entry name" value="3',5'-CYCLIC-NUCLEOTIDE PHOSPHODIESTERASE 1"/>
    <property type="match status" value="1"/>
</dbReference>
<dbReference type="RefSeq" id="XP_066804967.1">
    <property type="nucleotide sequence ID" value="XM_066945044.1"/>
</dbReference>
<dbReference type="PANTHER" id="PTHR28283:SF1">
    <property type="entry name" value="3',5'-CYCLIC-NUCLEOTIDE PHOSPHODIESTERASE 1"/>
    <property type="match status" value="1"/>
</dbReference>
<name>A0AAW0Z3M9_9TREE</name>
<evidence type="ECO:0008006" key="4">
    <source>
        <dbReference type="Google" id="ProtNLM"/>
    </source>
</evidence>
<feature type="compositionally biased region" description="Low complexity" evidence="1">
    <location>
        <begin position="1"/>
        <end position="23"/>
    </location>
</feature>
<protein>
    <recommendedName>
        <fullName evidence="4">3',5'-cyclic-nucleotide phosphodiesterase</fullName>
    </recommendedName>
</protein>
<dbReference type="CDD" id="cd07735">
    <property type="entry name" value="class_II_PDE_MBL-fold"/>
    <property type="match status" value="1"/>
</dbReference>
<dbReference type="AlphaFoldDB" id="A0AAW0Z3M9"/>
<evidence type="ECO:0000313" key="3">
    <source>
        <dbReference type="Proteomes" id="UP001388673"/>
    </source>
</evidence>
<feature type="compositionally biased region" description="Basic and acidic residues" evidence="1">
    <location>
        <begin position="212"/>
        <end position="226"/>
    </location>
</feature>
<dbReference type="GO" id="GO:0047555">
    <property type="term" value="F:3',5'-cyclic-GMP phosphodiesterase activity"/>
    <property type="evidence" value="ECO:0007669"/>
    <property type="project" value="TreeGrafter"/>
</dbReference>
<dbReference type="PRINTS" id="PR00388">
    <property type="entry name" value="PDIESTERASE2"/>
</dbReference>
<dbReference type="Gene3D" id="3.60.15.10">
    <property type="entry name" value="Ribonuclease Z/Hydroxyacylglutathione hydrolase-like"/>
    <property type="match status" value="1"/>
</dbReference>
<sequence length="485" mass="53309">MPTATATAEATATSSRTTRASSSKRADLVTPTSRASTRVDKGKKTEPTFEIVVLGSGGGPLETDCSGYLVKPAQKSWEDGLLALEGGSGLGALVSLLSTIPPSTLFPKISFPPEYNSPLLQAAYIFSFLTCYLITHAHLDHVQSLIMMSGSMPPRHSVQPKLPLISSTSESVVVPPRPCPPIFGTRSTLEKLAMVYGGQIWPEIAIWAPEPKSKGKSGHEEHEAQRNTKSGTRRKDKADYHGEVEDPYHWEFPREARHSACLSFAPLHPFREYQPLHPELPLSVSTYPVVHGLTSRGHYDSSAMFIRCRPDGTCPRAGSNGNGALRPRDQDPDAGRQVLFFGDVESSFRRPGDEDVDMDRRDLAGEMTRAIWTEAAKSWNEGMLCGIFIECSYETARPAGLLYGHLSPPSLWYEMETLAGLVSSSKSRPLDGLKVYITHIKDNLVPHPTGRTARDIIMSELWALEKQGQLGVEFIETKRGDRIVL</sequence>
<organism evidence="2 3">
    <name type="scientific">Kwoniella newhampshirensis</name>
    <dbReference type="NCBI Taxonomy" id="1651941"/>
    <lineage>
        <taxon>Eukaryota</taxon>
        <taxon>Fungi</taxon>
        <taxon>Dikarya</taxon>
        <taxon>Basidiomycota</taxon>
        <taxon>Agaricomycotina</taxon>
        <taxon>Tremellomycetes</taxon>
        <taxon>Tremellales</taxon>
        <taxon>Cryptococcaceae</taxon>
        <taxon>Kwoniella</taxon>
    </lineage>
</organism>
<evidence type="ECO:0000313" key="2">
    <source>
        <dbReference type="EMBL" id="KAK8864671.1"/>
    </source>
</evidence>
<dbReference type="InterPro" id="IPR036866">
    <property type="entry name" value="RibonucZ/Hydroxyglut_hydro"/>
</dbReference>